<dbReference type="FunFam" id="3.60.21.10:FF:000027">
    <property type="entry name" value="Purple acid phosphatase"/>
    <property type="match status" value="1"/>
</dbReference>
<dbReference type="InterPro" id="IPR024927">
    <property type="entry name" value="Acid_PPase"/>
</dbReference>
<comment type="catalytic activity">
    <reaction evidence="1 10">
        <text>a phosphate monoester + H2O = an alcohol + phosphate</text>
        <dbReference type="Rhea" id="RHEA:15017"/>
        <dbReference type="ChEBI" id="CHEBI:15377"/>
        <dbReference type="ChEBI" id="CHEBI:30879"/>
        <dbReference type="ChEBI" id="CHEBI:43474"/>
        <dbReference type="ChEBI" id="CHEBI:67140"/>
        <dbReference type="EC" id="3.1.3.2"/>
    </reaction>
</comment>
<keyword evidence="7 10" id="KW-0378">Hydrolase</keyword>
<feature type="binding site" evidence="11">
    <location>
        <position position="242"/>
    </location>
    <ligand>
        <name>Fe cation</name>
        <dbReference type="ChEBI" id="CHEBI:24875"/>
        <label>1</label>
    </ligand>
</feature>
<evidence type="ECO:0000313" key="13">
    <source>
        <dbReference type="EnsemblPlants" id="EMT24314"/>
    </source>
</evidence>
<keyword evidence="9" id="KW-0325">Glycoprotein</keyword>
<evidence type="ECO:0000256" key="3">
    <source>
        <dbReference type="ARBA" id="ARBA00008723"/>
    </source>
</evidence>
<sequence length="335" mass="36733">MAVIAILVSALVLLSPAAAELQRVQHSPKEDGSLTVLAVGDWGRGGQFNQTLVAEQMGVIGEKLAADFVISTGDNFYNDGLAGDNDTAFFMASFPDIYTASSIQKPWYIVLGNHDYTGDALAQQSPAIREVDSRWTSVNKSFIVEADIVDFFLVDTSPFVLKYWNESKFDWRNVAPRDTYIATLLQDLDDALAASNATWKVVVGHHPVSSGCEHGNTTELREHLLPLLKAHGVDMYLNGHDHCLQRITSIDSPVEFVTSGGGSKAWAGKFKATSDKMEFLYDGQGFLSMELTAAEGAPRLLRRLRRRPAQLGAHQVGASQHHLCLLRVVSRHVPP</sequence>
<keyword evidence="5 11" id="KW-0479">Metal-binding</keyword>
<feature type="binding site" evidence="11">
    <location>
        <position position="240"/>
    </location>
    <ligand>
        <name>Fe cation</name>
        <dbReference type="ChEBI" id="CHEBI:24875"/>
        <label>2</label>
    </ligand>
</feature>
<evidence type="ECO:0000256" key="2">
    <source>
        <dbReference type="ARBA" id="ARBA00004613"/>
    </source>
</evidence>
<evidence type="ECO:0000256" key="6">
    <source>
        <dbReference type="ARBA" id="ARBA00022729"/>
    </source>
</evidence>
<dbReference type="GO" id="GO:0003993">
    <property type="term" value="F:acid phosphatase activity"/>
    <property type="evidence" value="ECO:0007669"/>
    <property type="project" value="UniProtKB-UniRule"/>
</dbReference>
<dbReference type="InterPro" id="IPR004843">
    <property type="entry name" value="Calcineurin-like_PHP"/>
</dbReference>
<evidence type="ECO:0000256" key="8">
    <source>
        <dbReference type="ARBA" id="ARBA00022833"/>
    </source>
</evidence>
<dbReference type="PANTHER" id="PTHR10161:SF19">
    <property type="entry name" value="PURPLE ACID PHOSPHATASE"/>
    <property type="match status" value="1"/>
</dbReference>
<dbReference type="AlphaFoldDB" id="M8BQR4"/>
<dbReference type="InterPro" id="IPR029052">
    <property type="entry name" value="Metallo-depent_PP-like"/>
</dbReference>
<dbReference type="GO" id="GO:0046872">
    <property type="term" value="F:metal ion binding"/>
    <property type="evidence" value="ECO:0007669"/>
    <property type="project" value="UniProtKB-KW"/>
</dbReference>
<organism evidence="13">
    <name type="scientific">Aegilops tauschii</name>
    <name type="common">Tausch's goatgrass</name>
    <name type="synonym">Aegilops squarrosa</name>
    <dbReference type="NCBI Taxonomy" id="37682"/>
    <lineage>
        <taxon>Eukaryota</taxon>
        <taxon>Viridiplantae</taxon>
        <taxon>Streptophyta</taxon>
        <taxon>Embryophyta</taxon>
        <taxon>Tracheophyta</taxon>
        <taxon>Spermatophyta</taxon>
        <taxon>Magnoliopsida</taxon>
        <taxon>Liliopsida</taxon>
        <taxon>Poales</taxon>
        <taxon>Poaceae</taxon>
        <taxon>BOP clade</taxon>
        <taxon>Pooideae</taxon>
        <taxon>Triticodae</taxon>
        <taxon>Triticeae</taxon>
        <taxon>Triticinae</taxon>
        <taxon>Aegilops</taxon>
    </lineage>
</organism>
<dbReference type="PANTHER" id="PTHR10161">
    <property type="entry name" value="TARTRATE-RESISTANT ACID PHOSPHATASE TYPE 5"/>
    <property type="match status" value="1"/>
</dbReference>
<feature type="binding site" evidence="11">
    <location>
        <position position="41"/>
    </location>
    <ligand>
        <name>Fe cation</name>
        <dbReference type="ChEBI" id="CHEBI:24875"/>
        <label>1</label>
    </ligand>
</feature>
<keyword evidence="6" id="KW-0732">Signal</keyword>
<accession>M8BQR4</accession>
<feature type="binding site" evidence="11">
    <location>
        <position position="205"/>
    </location>
    <ligand>
        <name>Fe cation</name>
        <dbReference type="ChEBI" id="CHEBI:24875"/>
        <label>2</label>
    </ligand>
</feature>
<evidence type="ECO:0000256" key="5">
    <source>
        <dbReference type="ARBA" id="ARBA00022723"/>
    </source>
</evidence>
<dbReference type="GO" id="GO:0005576">
    <property type="term" value="C:extracellular region"/>
    <property type="evidence" value="ECO:0007669"/>
    <property type="project" value="UniProtKB-SubCell"/>
</dbReference>
<feature type="domain" description="Calcineurin-like phosphoesterase" evidence="12">
    <location>
        <begin position="35"/>
        <end position="243"/>
    </location>
</feature>
<dbReference type="Pfam" id="PF00149">
    <property type="entry name" value="Metallophos"/>
    <property type="match status" value="1"/>
</dbReference>
<comment type="cofactor">
    <cofactor evidence="11">
        <name>Fe cation</name>
        <dbReference type="ChEBI" id="CHEBI:24875"/>
    </cofactor>
    <text evidence="11">Binds 2 iron ions per subunit.</text>
</comment>
<feature type="binding site" evidence="11">
    <location>
        <position position="74"/>
    </location>
    <ligand>
        <name>Fe cation</name>
        <dbReference type="ChEBI" id="CHEBI:24875"/>
        <label>2</label>
    </ligand>
</feature>
<evidence type="ECO:0000256" key="4">
    <source>
        <dbReference type="ARBA" id="ARBA00022525"/>
    </source>
</evidence>
<evidence type="ECO:0000256" key="1">
    <source>
        <dbReference type="ARBA" id="ARBA00000032"/>
    </source>
</evidence>
<comment type="subcellular location">
    <subcellularLocation>
        <location evidence="2">Secreted</location>
    </subcellularLocation>
</comment>
<evidence type="ECO:0000256" key="9">
    <source>
        <dbReference type="ARBA" id="ARBA00023180"/>
    </source>
</evidence>
<dbReference type="InterPro" id="IPR051558">
    <property type="entry name" value="Metallophosphoesterase_PAP"/>
</dbReference>
<dbReference type="PIRSF" id="PIRSF000898">
    <property type="entry name" value="Acid_Ptase_5"/>
    <property type="match status" value="1"/>
</dbReference>
<feature type="binding site" evidence="11">
    <location>
        <position position="77"/>
    </location>
    <ligand>
        <name>Fe cation</name>
        <dbReference type="ChEBI" id="CHEBI:24875"/>
        <label>1</label>
    </ligand>
</feature>
<keyword evidence="10 11" id="KW-0408">Iron</keyword>
<evidence type="ECO:0000256" key="7">
    <source>
        <dbReference type="ARBA" id="ARBA00022801"/>
    </source>
</evidence>
<evidence type="ECO:0000259" key="12">
    <source>
        <dbReference type="Pfam" id="PF00149"/>
    </source>
</evidence>
<dbReference type="CDD" id="cd07378">
    <property type="entry name" value="MPP_ACP5"/>
    <property type="match status" value="1"/>
</dbReference>
<protein>
    <recommendedName>
        <fullName evidence="10">Purple acid phosphatase</fullName>
        <ecNumber evidence="10">3.1.3.2</ecNumber>
    </recommendedName>
</protein>
<dbReference type="Gene3D" id="3.60.21.10">
    <property type="match status" value="1"/>
</dbReference>
<dbReference type="EC" id="3.1.3.2" evidence="10"/>
<evidence type="ECO:0000256" key="10">
    <source>
        <dbReference type="PIRNR" id="PIRNR000898"/>
    </source>
</evidence>
<name>M8BQR4_AEGTA</name>
<dbReference type="EnsemblPlants" id="EMT24314">
    <property type="protein sequence ID" value="EMT24314"/>
    <property type="gene ID" value="F775_10699"/>
</dbReference>
<comment type="similarity">
    <text evidence="3">Belongs to the metallophosphoesterase superfamily. Purple acid phosphatase family.</text>
</comment>
<keyword evidence="8" id="KW-0862">Zinc</keyword>
<evidence type="ECO:0000256" key="11">
    <source>
        <dbReference type="PIRSR" id="PIRSR000898-1"/>
    </source>
</evidence>
<keyword evidence="4" id="KW-0964">Secreted</keyword>
<dbReference type="SUPFAM" id="SSF56300">
    <property type="entry name" value="Metallo-dependent phosphatases"/>
    <property type="match status" value="1"/>
</dbReference>
<reference evidence="13" key="1">
    <citation type="submission" date="2015-06" db="UniProtKB">
        <authorList>
            <consortium name="EnsemblPlants"/>
        </authorList>
    </citation>
    <scope>IDENTIFICATION</scope>
</reference>
<feature type="binding site" evidence="11">
    <location>
        <position position="74"/>
    </location>
    <ligand>
        <name>Fe cation</name>
        <dbReference type="ChEBI" id="CHEBI:24875"/>
        <label>1</label>
    </ligand>
</feature>
<feature type="binding site" evidence="11">
    <location>
        <position position="113"/>
    </location>
    <ligand>
        <name>Fe cation</name>
        <dbReference type="ChEBI" id="CHEBI:24875"/>
        <label>2</label>
    </ligand>
</feature>
<proteinExistence type="inferred from homology"/>